<dbReference type="InterPro" id="IPR011663">
    <property type="entry name" value="UTRA"/>
</dbReference>
<dbReference type="AlphaFoldDB" id="A0A3G9K5C2"/>
<dbReference type="GO" id="GO:0045892">
    <property type="term" value="P:negative regulation of DNA-templated transcription"/>
    <property type="evidence" value="ECO:0007669"/>
    <property type="project" value="TreeGrafter"/>
</dbReference>
<keyword evidence="3" id="KW-0804">Transcription</keyword>
<dbReference type="Pfam" id="PF00392">
    <property type="entry name" value="GntR"/>
    <property type="match status" value="1"/>
</dbReference>
<dbReference type="InterPro" id="IPR028978">
    <property type="entry name" value="Chorismate_lyase_/UTRA_dom_sf"/>
</dbReference>
<protein>
    <recommendedName>
        <fullName evidence="4">HTH gntR-type domain-containing protein</fullName>
    </recommendedName>
</protein>
<proteinExistence type="predicted"/>
<dbReference type="SMART" id="SM00866">
    <property type="entry name" value="UTRA"/>
    <property type="match status" value="1"/>
</dbReference>
<dbReference type="PROSITE" id="PS50949">
    <property type="entry name" value="HTH_GNTR"/>
    <property type="match status" value="1"/>
</dbReference>
<keyword evidence="6" id="KW-1185">Reference proteome</keyword>
<organism evidence="5 6">
    <name type="scientific">Parolsenella catena</name>
    <dbReference type="NCBI Taxonomy" id="2003188"/>
    <lineage>
        <taxon>Bacteria</taxon>
        <taxon>Bacillati</taxon>
        <taxon>Actinomycetota</taxon>
        <taxon>Coriobacteriia</taxon>
        <taxon>Coriobacteriales</taxon>
        <taxon>Atopobiaceae</taxon>
        <taxon>Parolsenella</taxon>
    </lineage>
</organism>
<dbReference type="SUPFAM" id="SSF64288">
    <property type="entry name" value="Chorismate lyase-like"/>
    <property type="match status" value="1"/>
</dbReference>
<dbReference type="OrthoDB" id="7363114at2"/>
<evidence type="ECO:0000256" key="2">
    <source>
        <dbReference type="ARBA" id="ARBA00023125"/>
    </source>
</evidence>
<dbReference type="Gene3D" id="1.10.10.10">
    <property type="entry name" value="Winged helix-like DNA-binding domain superfamily/Winged helix DNA-binding domain"/>
    <property type="match status" value="1"/>
</dbReference>
<evidence type="ECO:0000256" key="1">
    <source>
        <dbReference type="ARBA" id="ARBA00023015"/>
    </source>
</evidence>
<name>A0A3G9K5C2_9ACTN</name>
<keyword evidence="1" id="KW-0805">Transcription regulation</keyword>
<dbReference type="PANTHER" id="PTHR44846:SF1">
    <property type="entry name" value="MANNOSYL-D-GLYCERATE TRANSPORT_METABOLISM SYSTEM REPRESSOR MNGR-RELATED"/>
    <property type="match status" value="1"/>
</dbReference>
<dbReference type="PRINTS" id="PR00035">
    <property type="entry name" value="HTHGNTR"/>
</dbReference>
<feature type="domain" description="HTH gntR-type" evidence="4">
    <location>
        <begin position="8"/>
        <end position="76"/>
    </location>
</feature>
<dbReference type="CDD" id="cd07377">
    <property type="entry name" value="WHTH_GntR"/>
    <property type="match status" value="1"/>
</dbReference>
<dbReference type="EMBL" id="AP019367">
    <property type="protein sequence ID" value="BBH49942.1"/>
    <property type="molecule type" value="Genomic_DNA"/>
</dbReference>
<evidence type="ECO:0000313" key="5">
    <source>
        <dbReference type="EMBL" id="BBH49942.1"/>
    </source>
</evidence>
<evidence type="ECO:0000313" key="6">
    <source>
        <dbReference type="Proteomes" id="UP000273154"/>
    </source>
</evidence>
<dbReference type="KEGG" id="pcat:Pcatena_05290"/>
<gene>
    <name evidence="5" type="ORF">Pcatena_05290</name>
</gene>
<dbReference type="RefSeq" id="WP_126421387.1">
    <property type="nucleotide sequence ID" value="NZ_AP019367.1"/>
</dbReference>
<dbReference type="Proteomes" id="UP000273154">
    <property type="component" value="Chromosome"/>
</dbReference>
<dbReference type="Gene3D" id="3.40.1410.10">
    <property type="entry name" value="Chorismate lyase-like"/>
    <property type="match status" value="1"/>
</dbReference>
<reference evidence="6" key="1">
    <citation type="submission" date="2018-11" db="EMBL/GenBank/DDBJ databases">
        <title>Comparative genomics of Parolsenella catena and Libanicoccus massiliensis: Reclassification of Libanicoccus massiliensis as Parolsenella massiliensis comb. nov.</title>
        <authorList>
            <person name="Sakamoto M."/>
            <person name="Ikeyama N."/>
            <person name="Murakami T."/>
            <person name="Mori H."/>
            <person name="Yuki M."/>
            <person name="Ohkuma M."/>
        </authorList>
    </citation>
    <scope>NUCLEOTIDE SEQUENCE [LARGE SCALE GENOMIC DNA]</scope>
    <source>
        <strain evidence="6">JCM 31932</strain>
    </source>
</reference>
<dbReference type="GeneID" id="88848665"/>
<keyword evidence="2" id="KW-0238">DNA-binding</keyword>
<dbReference type="SUPFAM" id="SSF46785">
    <property type="entry name" value="Winged helix' DNA-binding domain"/>
    <property type="match status" value="1"/>
</dbReference>
<dbReference type="PANTHER" id="PTHR44846">
    <property type="entry name" value="MANNOSYL-D-GLYCERATE TRANSPORT/METABOLISM SYSTEM REPRESSOR MNGR-RELATED"/>
    <property type="match status" value="1"/>
</dbReference>
<dbReference type="InterPro" id="IPR050679">
    <property type="entry name" value="Bact_HTH_transcr_reg"/>
</dbReference>
<dbReference type="InterPro" id="IPR036388">
    <property type="entry name" value="WH-like_DNA-bd_sf"/>
</dbReference>
<dbReference type="SMART" id="SM00345">
    <property type="entry name" value="HTH_GNTR"/>
    <property type="match status" value="1"/>
</dbReference>
<sequence>MSGIGRAPSLSSQAREGLMRMIGEMDLSRGTKLPREEELARILGVSRTTVRQALNDLAADGIVLRRQGRGTFVNAASRGIRARFSPSTELTDAIRDSGYEPEVRLLSARVASADAAARARRSLKLDGDEPIIEVTKLFCASGRTCAACRDWLALSSTGCETAEAAVAALEACDESLFRFVREEGGHSVEWDKAEIDVATPDEVAALSDAIDAAEVGDRPYLLVRSLAYDGDDEPVVVAEEYVDTSVVTFDLIRRKEIFY</sequence>
<dbReference type="GO" id="GO:0003700">
    <property type="term" value="F:DNA-binding transcription factor activity"/>
    <property type="evidence" value="ECO:0007669"/>
    <property type="project" value="InterPro"/>
</dbReference>
<dbReference type="InterPro" id="IPR000524">
    <property type="entry name" value="Tscrpt_reg_HTH_GntR"/>
</dbReference>
<dbReference type="Pfam" id="PF07702">
    <property type="entry name" value="UTRA"/>
    <property type="match status" value="1"/>
</dbReference>
<dbReference type="GO" id="GO:0003677">
    <property type="term" value="F:DNA binding"/>
    <property type="evidence" value="ECO:0007669"/>
    <property type="project" value="UniProtKB-KW"/>
</dbReference>
<evidence type="ECO:0000259" key="4">
    <source>
        <dbReference type="PROSITE" id="PS50949"/>
    </source>
</evidence>
<accession>A0A3G9K5C2</accession>
<evidence type="ECO:0000256" key="3">
    <source>
        <dbReference type="ARBA" id="ARBA00023163"/>
    </source>
</evidence>
<dbReference type="InterPro" id="IPR036390">
    <property type="entry name" value="WH_DNA-bd_sf"/>
</dbReference>